<feature type="region of interest" description="Disordered" evidence="1">
    <location>
        <begin position="1"/>
        <end position="54"/>
    </location>
</feature>
<dbReference type="AlphaFoldDB" id="A0A9Q9AJY2"/>
<organism evidence="2 3">
    <name type="scientific">Septoria linicola</name>
    <dbReference type="NCBI Taxonomy" id="215465"/>
    <lineage>
        <taxon>Eukaryota</taxon>
        <taxon>Fungi</taxon>
        <taxon>Dikarya</taxon>
        <taxon>Ascomycota</taxon>
        <taxon>Pezizomycotina</taxon>
        <taxon>Dothideomycetes</taxon>
        <taxon>Dothideomycetidae</taxon>
        <taxon>Mycosphaerellales</taxon>
        <taxon>Mycosphaerellaceae</taxon>
        <taxon>Septoria</taxon>
    </lineage>
</organism>
<dbReference type="EMBL" id="CP099418">
    <property type="protein sequence ID" value="USW47457.1"/>
    <property type="molecule type" value="Genomic_DNA"/>
</dbReference>
<gene>
    <name evidence="2" type="ORF">Slin15195_G007760</name>
</gene>
<name>A0A9Q9AJY2_9PEZI</name>
<reference evidence="2" key="1">
    <citation type="submission" date="2022-06" db="EMBL/GenBank/DDBJ databases">
        <title>Complete genome sequences of two strains of the flax pathogen Septoria linicola.</title>
        <authorList>
            <person name="Lapalu N."/>
            <person name="Simon A."/>
            <person name="Demenou B."/>
            <person name="Paumier D."/>
            <person name="Guillot M.-P."/>
            <person name="Gout L."/>
            <person name="Valade R."/>
        </authorList>
    </citation>
    <scope>NUCLEOTIDE SEQUENCE</scope>
    <source>
        <strain evidence="2">SE15195</strain>
    </source>
</reference>
<evidence type="ECO:0000313" key="3">
    <source>
        <dbReference type="Proteomes" id="UP001056384"/>
    </source>
</evidence>
<sequence length="99" mass="11546">MVLNSNSEVLSDTASLSQCSTTVASETPAPSDKTTHDKKASRNIFSRTKKEPLPQWKIDQQKKFKDWEKARTKQMNFTGVFTDFYKPSPTNKAWWIWWM</sequence>
<dbReference type="Proteomes" id="UP001056384">
    <property type="component" value="Chromosome 1"/>
</dbReference>
<dbReference type="OrthoDB" id="3636895at2759"/>
<evidence type="ECO:0000256" key="1">
    <source>
        <dbReference type="SAM" id="MobiDB-lite"/>
    </source>
</evidence>
<keyword evidence="3" id="KW-1185">Reference proteome</keyword>
<feature type="compositionally biased region" description="Polar residues" evidence="1">
    <location>
        <begin position="1"/>
        <end position="25"/>
    </location>
</feature>
<proteinExistence type="predicted"/>
<protein>
    <submittedName>
        <fullName evidence="2">Uncharacterized protein</fullName>
    </submittedName>
</protein>
<accession>A0A9Q9AJY2</accession>
<evidence type="ECO:0000313" key="2">
    <source>
        <dbReference type="EMBL" id="USW47457.1"/>
    </source>
</evidence>